<dbReference type="Pfam" id="PF07702">
    <property type="entry name" value="UTRA"/>
    <property type="match status" value="1"/>
</dbReference>
<keyword evidence="2" id="KW-0238">DNA-binding</keyword>
<dbReference type="InterPro" id="IPR028978">
    <property type="entry name" value="Chorismate_lyase_/UTRA_dom_sf"/>
</dbReference>
<keyword evidence="1" id="KW-0805">Transcription regulation</keyword>
<dbReference type="PANTHER" id="PTHR44846:SF1">
    <property type="entry name" value="MANNOSYL-D-GLYCERATE TRANSPORT_METABOLISM SYSTEM REPRESSOR MNGR-RELATED"/>
    <property type="match status" value="1"/>
</dbReference>
<dbReference type="SUPFAM" id="SSF64288">
    <property type="entry name" value="Chorismate lyase-like"/>
    <property type="match status" value="1"/>
</dbReference>
<dbReference type="PROSITE" id="PS50949">
    <property type="entry name" value="HTH_GNTR"/>
    <property type="match status" value="1"/>
</dbReference>
<reference evidence="5 6" key="1">
    <citation type="submission" date="2019-01" db="EMBL/GenBank/DDBJ databases">
        <title>Vagococcus silagei sp. nov. isolated from brewer's grain.</title>
        <authorList>
            <person name="Guu J.-R."/>
        </authorList>
    </citation>
    <scope>NUCLEOTIDE SEQUENCE [LARGE SCALE GENOMIC DNA]</scope>
    <source>
        <strain evidence="5 6">2B-2</strain>
    </source>
</reference>
<dbReference type="RefSeq" id="WP_136136291.1">
    <property type="nucleotide sequence ID" value="NZ_SDGV01000008.1"/>
</dbReference>
<evidence type="ECO:0000256" key="2">
    <source>
        <dbReference type="ARBA" id="ARBA00023125"/>
    </source>
</evidence>
<dbReference type="SUPFAM" id="SSF46785">
    <property type="entry name" value="Winged helix' DNA-binding domain"/>
    <property type="match status" value="1"/>
</dbReference>
<dbReference type="InterPro" id="IPR050679">
    <property type="entry name" value="Bact_HTH_transcr_reg"/>
</dbReference>
<protein>
    <submittedName>
        <fullName evidence="5">GntR family transcriptional regulator</fullName>
    </submittedName>
</protein>
<dbReference type="PANTHER" id="PTHR44846">
    <property type="entry name" value="MANNOSYL-D-GLYCERATE TRANSPORT/METABOLISM SYSTEM REPRESSOR MNGR-RELATED"/>
    <property type="match status" value="1"/>
</dbReference>
<dbReference type="GO" id="GO:0045892">
    <property type="term" value="P:negative regulation of DNA-templated transcription"/>
    <property type="evidence" value="ECO:0007669"/>
    <property type="project" value="TreeGrafter"/>
</dbReference>
<name>A0A4S3B791_9ENTE</name>
<organism evidence="5 6">
    <name type="scientific">Vagococcus silagei</name>
    <dbReference type="NCBI Taxonomy" id="2508885"/>
    <lineage>
        <taxon>Bacteria</taxon>
        <taxon>Bacillati</taxon>
        <taxon>Bacillota</taxon>
        <taxon>Bacilli</taxon>
        <taxon>Lactobacillales</taxon>
        <taxon>Enterococcaceae</taxon>
        <taxon>Vagococcus</taxon>
    </lineage>
</organism>
<dbReference type="OrthoDB" id="9815017at2"/>
<evidence type="ECO:0000256" key="3">
    <source>
        <dbReference type="ARBA" id="ARBA00023163"/>
    </source>
</evidence>
<dbReference type="CDD" id="cd07377">
    <property type="entry name" value="WHTH_GntR"/>
    <property type="match status" value="1"/>
</dbReference>
<evidence type="ECO:0000313" key="6">
    <source>
        <dbReference type="Proteomes" id="UP000310506"/>
    </source>
</evidence>
<evidence type="ECO:0000313" key="5">
    <source>
        <dbReference type="EMBL" id="THB61713.1"/>
    </source>
</evidence>
<dbReference type="AlphaFoldDB" id="A0A4S3B791"/>
<proteinExistence type="predicted"/>
<dbReference type="InterPro" id="IPR011663">
    <property type="entry name" value="UTRA"/>
</dbReference>
<gene>
    <name evidence="5" type="ORF">ESZ54_03445</name>
</gene>
<keyword evidence="3" id="KW-0804">Transcription</keyword>
<dbReference type="InterPro" id="IPR000524">
    <property type="entry name" value="Tscrpt_reg_HTH_GntR"/>
</dbReference>
<sequence>MIEKKPLYVQLTNQLIDYISTDCVIGDRFMPEQVIADTYAVSRSTVKHSLEELEDLGFISKTKNVGYFVNNKSFKKNNLATFYSFTEQMRIMGKEPSSEILKFSLTHTNHYISSILKISDDEKVYQISRIRLADNQPILLEKTYLRASMFPDLKRRYLLKDPLYDVFRKRFNIVPAHAEEEFFASYVNQKESDLLEMSFRDPCLMIQRTTVDQYNRPIEFTVTTAPADMFSYRVALNEKKNCP</sequence>
<dbReference type="GO" id="GO:0003700">
    <property type="term" value="F:DNA-binding transcription factor activity"/>
    <property type="evidence" value="ECO:0007669"/>
    <property type="project" value="InterPro"/>
</dbReference>
<keyword evidence="6" id="KW-1185">Reference proteome</keyword>
<dbReference type="EMBL" id="SDGV01000008">
    <property type="protein sequence ID" value="THB61713.1"/>
    <property type="molecule type" value="Genomic_DNA"/>
</dbReference>
<dbReference type="SMART" id="SM00866">
    <property type="entry name" value="UTRA"/>
    <property type="match status" value="1"/>
</dbReference>
<comment type="caution">
    <text evidence="5">The sequence shown here is derived from an EMBL/GenBank/DDBJ whole genome shotgun (WGS) entry which is preliminary data.</text>
</comment>
<evidence type="ECO:0000256" key="1">
    <source>
        <dbReference type="ARBA" id="ARBA00023015"/>
    </source>
</evidence>
<feature type="domain" description="HTH gntR-type" evidence="4">
    <location>
        <begin position="5"/>
        <end position="72"/>
    </location>
</feature>
<evidence type="ECO:0000259" key="4">
    <source>
        <dbReference type="PROSITE" id="PS50949"/>
    </source>
</evidence>
<dbReference type="Gene3D" id="3.40.1410.10">
    <property type="entry name" value="Chorismate lyase-like"/>
    <property type="match status" value="1"/>
</dbReference>
<accession>A0A4S3B791</accession>
<dbReference type="InterPro" id="IPR036390">
    <property type="entry name" value="WH_DNA-bd_sf"/>
</dbReference>
<dbReference type="InterPro" id="IPR036388">
    <property type="entry name" value="WH-like_DNA-bd_sf"/>
</dbReference>
<dbReference type="Gene3D" id="1.10.10.10">
    <property type="entry name" value="Winged helix-like DNA-binding domain superfamily/Winged helix DNA-binding domain"/>
    <property type="match status" value="1"/>
</dbReference>
<dbReference type="GO" id="GO:0003677">
    <property type="term" value="F:DNA binding"/>
    <property type="evidence" value="ECO:0007669"/>
    <property type="project" value="UniProtKB-KW"/>
</dbReference>
<dbReference type="Proteomes" id="UP000310506">
    <property type="component" value="Unassembled WGS sequence"/>
</dbReference>